<evidence type="ECO:0000256" key="8">
    <source>
        <dbReference type="ARBA" id="ARBA00022833"/>
    </source>
</evidence>
<evidence type="ECO:0000256" key="2">
    <source>
        <dbReference type="ARBA" id="ARBA00003949"/>
    </source>
</evidence>
<evidence type="ECO:0000256" key="9">
    <source>
        <dbReference type="ARBA" id="ARBA00032005"/>
    </source>
</evidence>
<dbReference type="CDD" id="cd01283">
    <property type="entry name" value="cytidine_deaminase"/>
    <property type="match status" value="1"/>
</dbReference>
<keyword evidence="8 14" id="KW-0862">Zinc</keyword>
<feature type="binding site" evidence="13">
    <location>
        <begin position="64"/>
        <end position="70"/>
    </location>
    <ligand>
        <name>substrate</name>
    </ligand>
</feature>
<feature type="active site" description="Proton donor" evidence="12">
    <location>
        <position position="77"/>
    </location>
</feature>
<dbReference type="EC" id="3.5.4.5" evidence="4 15"/>
<evidence type="ECO:0000256" key="14">
    <source>
        <dbReference type="PIRSR" id="PIRSR606262-3"/>
    </source>
</evidence>
<proteinExistence type="inferred from homology"/>
<dbReference type="GO" id="GO:0008270">
    <property type="term" value="F:zinc ion binding"/>
    <property type="evidence" value="ECO:0007669"/>
    <property type="project" value="UniProtKB-UniRule"/>
</dbReference>
<dbReference type="InterPro" id="IPR002125">
    <property type="entry name" value="CMP_dCMP_dom"/>
</dbReference>
<dbReference type="InterPro" id="IPR050202">
    <property type="entry name" value="Cyt/Deoxycyt_deaminase"/>
</dbReference>
<comment type="cofactor">
    <cofactor evidence="1 14 15">
        <name>Zn(2+)</name>
        <dbReference type="ChEBI" id="CHEBI:29105"/>
    </cofactor>
</comment>
<evidence type="ECO:0000256" key="4">
    <source>
        <dbReference type="ARBA" id="ARBA00012783"/>
    </source>
</evidence>
<feature type="binding site" evidence="14">
    <location>
        <position position="117"/>
    </location>
    <ligand>
        <name>Zn(2+)</name>
        <dbReference type="ChEBI" id="CHEBI:29105"/>
        <note>catalytic</note>
    </ligand>
</feature>
<evidence type="ECO:0000256" key="10">
    <source>
        <dbReference type="ARBA" id="ARBA00049252"/>
    </source>
</evidence>
<dbReference type="AlphaFoldDB" id="A0A1F5YJT2"/>
<dbReference type="SUPFAM" id="SSF53927">
    <property type="entry name" value="Cytidine deaminase-like"/>
    <property type="match status" value="1"/>
</dbReference>
<protein>
    <recommendedName>
        <fullName evidence="5 15">Cytidine deaminase</fullName>
        <ecNumber evidence="4 15">3.5.4.5</ecNumber>
    </recommendedName>
    <alternativeName>
        <fullName evidence="9 15">Cytidine aminohydrolase</fullName>
    </alternativeName>
</protein>
<dbReference type="Proteomes" id="UP000178230">
    <property type="component" value="Unassembled WGS sequence"/>
</dbReference>
<evidence type="ECO:0000256" key="15">
    <source>
        <dbReference type="RuleBase" id="RU364006"/>
    </source>
</evidence>
<feature type="binding site" evidence="14">
    <location>
        <position position="114"/>
    </location>
    <ligand>
        <name>Zn(2+)</name>
        <dbReference type="ChEBI" id="CHEBI:29105"/>
        <note>catalytic</note>
    </ligand>
</feature>
<dbReference type="PROSITE" id="PS51747">
    <property type="entry name" value="CYT_DCMP_DEAMINASES_2"/>
    <property type="match status" value="1"/>
</dbReference>
<dbReference type="FunFam" id="3.40.140.10:FF:000008">
    <property type="entry name" value="Cytidine deaminase"/>
    <property type="match status" value="1"/>
</dbReference>
<evidence type="ECO:0000256" key="3">
    <source>
        <dbReference type="ARBA" id="ARBA00006576"/>
    </source>
</evidence>
<sequence length="164" mass="17999">MAFHQVRHEITHDVFESAEKLPEKEKELLDTARRVMENAYSPYSRFKVGAAIRLRDGTIVEGVNVENASYPVGICAERTAAAQVATLGKQGEIEAIAIMATGRDFDTDEPVAPCGACRQFLKEFEDLGGEPITIILSGKHGEVHRYQGIANLLPQGFGPKDLNM</sequence>
<comment type="catalytic activity">
    <reaction evidence="10 15">
        <text>2'-deoxycytidine + H2O + H(+) = 2'-deoxyuridine + NH4(+)</text>
        <dbReference type="Rhea" id="RHEA:13433"/>
        <dbReference type="ChEBI" id="CHEBI:15377"/>
        <dbReference type="ChEBI" id="CHEBI:15378"/>
        <dbReference type="ChEBI" id="CHEBI:15698"/>
        <dbReference type="ChEBI" id="CHEBI:16450"/>
        <dbReference type="ChEBI" id="CHEBI:28938"/>
        <dbReference type="EC" id="3.5.4.5"/>
    </reaction>
</comment>
<evidence type="ECO:0000256" key="1">
    <source>
        <dbReference type="ARBA" id="ARBA00001947"/>
    </source>
</evidence>
<comment type="function">
    <text evidence="2 15">This enzyme scavenges exogenous and endogenous cytidine and 2'-deoxycytidine for UMP synthesis.</text>
</comment>
<keyword evidence="7 15" id="KW-0378">Hydrolase</keyword>
<dbReference type="PANTHER" id="PTHR11644">
    <property type="entry name" value="CYTIDINE DEAMINASE"/>
    <property type="match status" value="1"/>
</dbReference>
<evidence type="ECO:0000256" key="13">
    <source>
        <dbReference type="PIRSR" id="PIRSR606262-2"/>
    </source>
</evidence>
<gene>
    <name evidence="17" type="ORF">A2Y99_01925</name>
</gene>
<evidence type="ECO:0000256" key="6">
    <source>
        <dbReference type="ARBA" id="ARBA00022723"/>
    </source>
</evidence>
<dbReference type="InterPro" id="IPR016193">
    <property type="entry name" value="Cytidine_deaminase-like"/>
</dbReference>
<evidence type="ECO:0000256" key="12">
    <source>
        <dbReference type="PIRSR" id="PIRSR606262-1"/>
    </source>
</evidence>
<dbReference type="GO" id="GO:0004126">
    <property type="term" value="F:cytidine deaminase activity"/>
    <property type="evidence" value="ECO:0007669"/>
    <property type="project" value="UniProtKB-UniRule"/>
</dbReference>
<dbReference type="GO" id="GO:0005829">
    <property type="term" value="C:cytosol"/>
    <property type="evidence" value="ECO:0007669"/>
    <property type="project" value="TreeGrafter"/>
</dbReference>
<evidence type="ECO:0000313" key="18">
    <source>
        <dbReference type="Proteomes" id="UP000178230"/>
    </source>
</evidence>
<keyword evidence="6 14" id="KW-0479">Metal-binding</keyword>
<dbReference type="GO" id="GO:0072527">
    <property type="term" value="P:pyrimidine-containing compound metabolic process"/>
    <property type="evidence" value="ECO:0007669"/>
    <property type="project" value="UniProtKB-ARBA"/>
</dbReference>
<dbReference type="NCBIfam" id="NF004064">
    <property type="entry name" value="PRK05578.1"/>
    <property type="match status" value="1"/>
</dbReference>
<name>A0A1F5YJT2_9BACT</name>
<feature type="domain" description="CMP/dCMP-type deaminase" evidence="16">
    <location>
        <begin position="23"/>
        <end position="160"/>
    </location>
</feature>
<dbReference type="GO" id="GO:0055086">
    <property type="term" value="P:nucleobase-containing small molecule metabolic process"/>
    <property type="evidence" value="ECO:0007669"/>
    <property type="project" value="UniProtKB-ARBA"/>
</dbReference>
<reference evidence="17 18" key="1">
    <citation type="journal article" date="2016" name="Nat. Commun.">
        <title>Thousands of microbial genomes shed light on interconnected biogeochemical processes in an aquifer system.</title>
        <authorList>
            <person name="Anantharaman K."/>
            <person name="Brown C.T."/>
            <person name="Hug L.A."/>
            <person name="Sharon I."/>
            <person name="Castelle C.J."/>
            <person name="Probst A.J."/>
            <person name="Thomas B.C."/>
            <person name="Singh A."/>
            <person name="Wilkins M.J."/>
            <person name="Karaoz U."/>
            <person name="Brodie E.L."/>
            <person name="Williams K.H."/>
            <person name="Hubbard S.S."/>
            <person name="Banfield J.F."/>
        </authorList>
    </citation>
    <scope>NUCLEOTIDE SEQUENCE [LARGE SCALE GENOMIC DNA]</scope>
</reference>
<dbReference type="Gene3D" id="3.40.140.10">
    <property type="entry name" value="Cytidine Deaminase, domain 2"/>
    <property type="match status" value="1"/>
</dbReference>
<evidence type="ECO:0000256" key="11">
    <source>
        <dbReference type="ARBA" id="ARBA00049558"/>
    </source>
</evidence>
<evidence type="ECO:0000313" key="17">
    <source>
        <dbReference type="EMBL" id="OGG00323.1"/>
    </source>
</evidence>
<evidence type="ECO:0000259" key="16">
    <source>
        <dbReference type="PROSITE" id="PS51747"/>
    </source>
</evidence>
<evidence type="ECO:0000256" key="7">
    <source>
        <dbReference type="ARBA" id="ARBA00022801"/>
    </source>
</evidence>
<accession>A0A1F5YJT2</accession>
<comment type="catalytic activity">
    <reaction evidence="11 15">
        <text>cytidine + H2O + H(+) = uridine + NH4(+)</text>
        <dbReference type="Rhea" id="RHEA:16069"/>
        <dbReference type="ChEBI" id="CHEBI:15377"/>
        <dbReference type="ChEBI" id="CHEBI:15378"/>
        <dbReference type="ChEBI" id="CHEBI:16704"/>
        <dbReference type="ChEBI" id="CHEBI:17562"/>
        <dbReference type="ChEBI" id="CHEBI:28938"/>
        <dbReference type="EC" id="3.5.4.5"/>
    </reaction>
</comment>
<dbReference type="PANTHER" id="PTHR11644:SF2">
    <property type="entry name" value="CYTIDINE DEAMINASE"/>
    <property type="match status" value="1"/>
</dbReference>
<comment type="similarity">
    <text evidence="3 15">Belongs to the cytidine and deoxycytidylate deaminase family.</text>
</comment>
<comment type="caution">
    <text evidence="17">The sequence shown here is derived from an EMBL/GenBank/DDBJ whole genome shotgun (WGS) entry which is preliminary data.</text>
</comment>
<evidence type="ECO:0000256" key="5">
    <source>
        <dbReference type="ARBA" id="ARBA00018266"/>
    </source>
</evidence>
<organism evidence="17 18">
    <name type="scientific">Candidatus Gottesmanbacteria bacterium RBG_13_37_7</name>
    <dbReference type="NCBI Taxonomy" id="1798369"/>
    <lineage>
        <taxon>Bacteria</taxon>
        <taxon>Candidatus Gottesmaniibacteriota</taxon>
    </lineage>
</organism>
<dbReference type="InterPro" id="IPR006262">
    <property type="entry name" value="Cyt_deam_tetra"/>
</dbReference>
<dbReference type="NCBIfam" id="TIGR01354">
    <property type="entry name" value="cyt_deam_tetra"/>
    <property type="match status" value="1"/>
</dbReference>
<dbReference type="EMBL" id="MFIY01000014">
    <property type="protein sequence ID" value="OGG00323.1"/>
    <property type="molecule type" value="Genomic_DNA"/>
</dbReference>
<feature type="binding site" evidence="14">
    <location>
        <position position="75"/>
    </location>
    <ligand>
        <name>Zn(2+)</name>
        <dbReference type="ChEBI" id="CHEBI:29105"/>
        <note>catalytic</note>
    </ligand>
</feature>
<dbReference type="Pfam" id="PF00383">
    <property type="entry name" value="dCMP_cyt_deam_1"/>
    <property type="match status" value="1"/>
</dbReference>